<dbReference type="GO" id="GO:0045735">
    <property type="term" value="F:nutrient reservoir activity"/>
    <property type="evidence" value="ECO:0007669"/>
    <property type="project" value="UniProtKB-KW"/>
</dbReference>
<feature type="domain" description="Vitellogenin" evidence="8">
    <location>
        <begin position="22"/>
        <end position="770"/>
    </location>
</feature>
<dbReference type="SMART" id="SM00216">
    <property type="entry name" value="VWD"/>
    <property type="match status" value="1"/>
</dbReference>
<evidence type="ECO:0000259" key="8">
    <source>
        <dbReference type="PROSITE" id="PS51211"/>
    </source>
</evidence>
<name>A0A650D4Y6_SCHGR</name>
<keyword evidence="2" id="KW-0758">Storage protein</keyword>
<dbReference type="EMBL" id="MW962596">
    <property type="protein sequence ID" value="QVD39362.1"/>
    <property type="molecule type" value="mRNA"/>
</dbReference>
<evidence type="ECO:0000256" key="7">
    <source>
        <dbReference type="SAM" id="SignalP"/>
    </source>
</evidence>
<feature type="chain" id="PRO_5036158333" evidence="7">
    <location>
        <begin position="16"/>
        <end position="1806"/>
    </location>
</feature>
<reference evidence="10" key="1">
    <citation type="submission" date="2018-11" db="EMBL/GenBank/DDBJ databases">
        <title>Primary structure and temporal expression of two vitellogenins from the desert locust, Schistocerca gregaria.</title>
        <authorList>
            <person name="Haunerland N.H."/>
            <person name="Sayed Ahmed A.A."/>
        </authorList>
    </citation>
    <scope>NUCLEOTIDE SEQUENCE</scope>
</reference>
<sequence length="1806" mass="203424">MWAVILLGLLVGATASEQPSLWKPGYEYVYNVTATSLTALNQLANQWSGLTYNVTLVARPRSPRELQLRIYNAIYSRIHANLSGGFDNPIPEEYLHWKPLRLSKAPFDVLYKDGEIVDMLVDCSLTDAEVNQLKALASMFQVDIDPEKGSIFKKYEQTVTGDCMTQYARTQIPRYFLQSEQKIDLPEIIDGKAKLIDVTKELNNSRCRDDRLYYFGLDEKPFNSSSAPSLAHSSNSRAIVANMSQNNYLLGYAESTEKIVVSPFFYNQQKGMIASTVRAVLTEHFRLRKVAQAPTPECRTGGLLYSHVDSSEGRAHLTESGSVEDREQQSDEALESSESAAASYEAPRRYRRAVSPYQQHLPEPEMKKPPHHPYEALFVAVGGKSVLYDRQVNASRVAISLARDIGEALYDPLLIAPKEALSKFPLLISLLRVFDEISLKRITEKLYSEQSPENPSSEYAWRAYYMALAQAGTGPALLNLIQIINEDMISGKAAAEAFAYIPEAARTPIPGYVKQVFKFATRDASDKYPLNITAILAATELIHLAQVSNVSNSRYPQDNYEDLLGEYNPEYVKQLEDKLRRAVEDAYSPNIQLYIRALGNIGHPDIVKVFKPYLEGRRPVSTFQRFMMVMSLDKLAEAYPEIAQNVFLQLFQNTGETHEIRCASALLLMATNPPASVLQKLAHFSNLDHNTQVKAAVKSIIQSAVSLLRPEDSELAVAAKSALNLLTTEEYGLDKSFGDISSAVVEDFDLAYKQLSAFIGSVDSYVHSAASVKLQKFHGPLISHRSEATSMVSSVRQLVSVLLNQTSESEPSSASDPARKLNIQRNVSEPLEGNILLDLFASKSFVAFDNTTIDLLKEFIQDELQDLRVGNSYNKTILANSASASIGLPSILGLPCNIKFDAPALVSIQVNATAEIHPDIEKLLSDPQQRLQSLSVKSEIQATYASQMSSKINIIFPLEKKVYESSLVQNLQVYVPVKLHISHNLPQNLTTIKVQPLDKNQKYPLVRASRAPTTAVWPAIPLINAGENRRIVHVRPLVQAQRVFGKDSTGMAFIVDYKSEAEFIDRKAAADHAKKFDVLSSVYFPWASDEIYYYNHTLYYAPEESSAKDVTIQIRALKKEYTKYFPGPESRSDEQSLESDDEEEPRSYRSMQRRHPKFHHKRAADSSDEDSYEQLVNQMKNRKLANADLFVKPLEQSLESFEKGILERGTTYILEMRVMFQQPRGGDYRLSLMHSRNTLRSVTLSDAEWWSKPARGRIYQASAEAIGLFPLLPEMNFEKAYNSNPNSTISFSYLSEYEGAKKSHIFAQLKAGRSERLKVQIGKSDIAKKCREQMREGNNILYACRNATEESGLLDYFSVKGSFNDLSLEFINSTYQVYSYARHLLYPFIYEKPDLRAAHQVTSGKFDGHLWFSPKWDSFNASLNVPALSTNFTNVRGWPKGKVQLWLPHPSRHVAEKLSRGYQHRYVAPACSLDKRNMTTFDNLTIPLELPECWTLILSLVPKPVYDEELSYVNVSVLAMQEQSGARKFKIQVGKHYIEQVSTKYIVVDRMKHNLRSDETTHVNVDGAVFAVGALLPSGSSWLSVPLYGLSLHYDGERALLLVNETYKDSARGLCGTYDGETVTDLTTPENCILKDPRHFVARYVIPETCQIDSVKRLQSEANNVPCYPHEVFPADNIIARQYPSPYRAAARSVDSDESSSSDEESDSRESRNYKSPGNLRPVKVVKALEHAGKLAFSVEKVKQCLPPLVADKVEWRKVPYHFINKTSAGLHWFQQVKKSPQNFDFSQKSKNAEIRTEVHLSCRQP</sequence>
<dbReference type="InterPro" id="IPR011030">
    <property type="entry name" value="Lipovitellin_superhlx_dom"/>
</dbReference>
<feature type="region of interest" description="Disordered" evidence="6">
    <location>
        <begin position="1125"/>
        <end position="1172"/>
    </location>
</feature>
<evidence type="ECO:0000313" key="11">
    <source>
        <dbReference type="EMBL" id="QVD39362.1"/>
    </source>
</evidence>
<evidence type="ECO:0000259" key="9">
    <source>
        <dbReference type="PROSITE" id="PS51233"/>
    </source>
</evidence>
<evidence type="ECO:0000256" key="1">
    <source>
        <dbReference type="ARBA" id="ARBA00022729"/>
    </source>
</evidence>
<dbReference type="SUPFAM" id="SSF48431">
    <property type="entry name" value="Lipovitellin-phosvitin complex, superhelical domain"/>
    <property type="match status" value="1"/>
</dbReference>
<dbReference type="PANTHER" id="PTHR23345">
    <property type="entry name" value="VITELLOGENIN-RELATED"/>
    <property type="match status" value="1"/>
</dbReference>
<feature type="signal peptide" evidence="7">
    <location>
        <begin position="1"/>
        <end position="15"/>
    </location>
</feature>
<evidence type="ECO:0000256" key="6">
    <source>
        <dbReference type="SAM" id="MobiDB-lite"/>
    </source>
</evidence>
<dbReference type="Gene3D" id="2.20.80.10">
    <property type="entry name" value="Lipovitellin-phosvitin complex, chain A, domain 4"/>
    <property type="match status" value="1"/>
</dbReference>
<evidence type="ECO:0000256" key="4">
    <source>
        <dbReference type="ARBA" id="ARBA00023180"/>
    </source>
</evidence>
<dbReference type="Gene3D" id="2.30.230.10">
    <property type="entry name" value="Lipovitellin, beta-sheet shell regions, chain A"/>
    <property type="match status" value="1"/>
</dbReference>
<dbReference type="SUPFAM" id="SSF56968">
    <property type="entry name" value="Lipovitellin-phosvitin complex, beta-sheet shell regions"/>
    <property type="match status" value="2"/>
</dbReference>
<dbReference type="Gene3D" id="1.25.10.20">
    <property type="entry name" value="Vitellinogen, superhelical"/>
    <property type="match status" value="1"/>
</dbReference>
<dbReference type="InterPro" id="IPR001747">
    <property type="entry name" value="Vitellogenin_N"/>
</dbReference>
<accession>A0A650D4Y6</accession>
<dbReference type="EMBL" id="MK206969">
    <property type="protein sequence ID" value="QGR25457.1"/>
    <property type="molecule type" value="mRNA"/>
</dbReference>
<evidence type="ECO:0000313" key="10">
    <source>
        <dbReference type="EMBL" id="QGR25457.1"/>
    </source>
</evidence>
<keyword evidence="3" id="KW-1015">Disulfide bond</keyword>
<dbReference type="SMART" id="SM01169">
    <property type="entry name" value="DUF1943"/>
    <property type="match status" value="1"/>
</dbReference>
<dbReference type="InterPro" id="IPR015819">
    <property type="entry name" value="Lipid_transp_b-sht_shell"/>
</dbReference>
<dbReference type="InterPro" id="IPR015255">
    <property type="entry name" value="Vitellinogen_open_b-sht"/>
</dbReference>
<dbReference type="Pfam" id="PF01347">
    <property type="entry name" value="Vitellogenin_N"/>
    <property type="match status" value="1"/>
</dbReference>
<dbReference type="PROSITE" id="PS51211">
    <property type="entry name" value="VITELLOGENIN"/>
    <property type="match status" value="1"/>
</dbReference>
<evidence type="ECO:0000256" key="2">
    <source>
        <dbReference type="ARBA" id="ARBA00022761"/>
    </source>
</evidence>
<dbReference type="PANTHER" id="PTHR23345:SF15">
    <property type="entry name" value="VITELLOGENIN 1-RELATED"/>
    <property type="match status" value="1"/>
</dbReference>
<dbReference type="RefSeq" id="XP_049846400.1">
    <property type="nucleotide sequence ID" value="XM_049990443.1"/>
</dbReference>
<dbReference type="KEGG" id="sgre:126298904"/>
<feature type="compositionally biased region" description="Basic residues" evidence="6">
    <location>
        <begin position="1151"/>
        <end position="1162"/>
    </location>
</feature>
<comment type="caution">
    <text evidence="5">Lacks conserved residue(s) required for the propagation of feature annotation.</text>
</comment>
<feature type="compositionally biased region" description="Acidic residues" evidence="6">
    <location>
        <begin position="1135"/>
        <end position="1144"/>
    </location>
</feature>
<dbReference type="InterPro" id="IPR015816">
    <property type="entry name" value="Vitellinogen_b-sht_N"/>
</dbReference>
<evidence type="ECO:0000256" key="3">
    <source>
        <dbReference type="ARBA" id="ARBA00023157"/>
    </source>
</evidence>
<dbReference type="Pfam" id="PF09172">
    <property type="entry name" value="Vit_open_b-sht"/>
    <property type="match status" value="1"/>
</dbReference>
<dbReference type="InterPro" id="IPR050733">
    <property type="entry name" value="Vitellogenin/Apolipophorin"/>
</dbReference>
<reference evidence="11" key="2">
    <citation type="journal article" date="2021" name="J. Neurophysiol.">
        <title>Gene transcription changes in a locust model of noise-induced deafness.</title>
        <authorList>
            <person name="French A.S."/>
            <person name="Warren B."/>
        </authorList>
    </citation>
    <scope>NUCLEOTIDE SEQUENCE</scope>
</reference>
<feature type="region of interest" description="Disordered" evidence="6">
    <location>
        <begin position="1690"/>
        <end position="1718"/>
    </location>
</feature>
<dbReference type="GO" id="GO:0005319">
    <property type="term" value="F:lipid transporter activity"/>
    <property type="evidence" value="ECO:0007669"/>
    <property type="project" value="InterPro"/>
</dbReference>
<proteinExistence type="evidence at transcript level"/>
<protein>
    <submittedName>
        <fullName evidence="10">Vitellogenin A</fullName>
    </submittedName>
</protein>
<organism evidence="10">
    <name type="scientific">Schistocerca gregaria</name>
    <name type="common">Desert locust</name>
    <name type="synonym">Gryllus gregarius</name>
    <dbReference type="NCBI Taxonomy" id="7010"/>
    <lineage>
        <taxon>Eukaryota</taxon>
        <taxon>Metazoa</taxon>
        <taxon>Ecdysozoa</taxon>
        <taxon>Arthropoda</taxon>
        <taxon>Hexapoda</taxon>
        <taxon>Insecta</taxon>
        <taxon>Pterygota</taxon>
        <taxon>Neoptera</taxon>
        <taxon>Polyneoptera</taxon>
        <taxon>Orthoptera</taxon>
        <taxon>Caelifera</taxon>
        <taxon>Acrididea</taxon>
        <taxon>Acridomorpha</taxon>
        <taxon>Acridoidea</taxon>
        <taxon>Acrididae</taxon>
        <taxon>Cyrtacanthacridinae</taxon>
        <taxon>Schistocerca</taxon>
    </lineage>
</organism>
<feature type="domain" description="VWFD" evidence="9">
    <location>
        <begin position="1469"/>
        <end position="1651"/>
    </location>
</feature>
<feature type="region of interest" description="Disordered" evidence="6">
    <location>
        <begin position="309"/>
        <end position="347"/>
    </location>
</feature>
<dbReference type="GeneID" id="126298904"/>
<feature type="compositionally biased region" description="Low complexity" evidence="6">
    <location>
        <begin position="336"/>
        <end position="345"/>
    </location>
</feature>
<evidence type="ECO:0000256" key="5">
    <source>
        <dbReference type="PROSITE-ProRule" id="PRU00557"/>
    </source>
</evidence>
<feature type="compositionally biased region" description="Acidic residues" evidence="6">
    <location>
        <begin position="1696"/>
        <end position="1707"/>
    </location>
</feature>
<dbReference type="OrthoDB" id="160294at2759"/>
<dbReference type="InterPro" id="IPR001846">
    <property type="entry name" value="VWF_type-D"/>
</dbReference>
<feature type="compositionally biased region" description="Basic and acidic residues" evidence="6">
    <location>
        <begin position="309"/>
        <end position="329"/>
    </location>
</feature>
<keyword evidence="4" id="KW-0325">Glycoprotein</keyword>
<dbReference type="SMART" id="SM00638">
    <property type="entry name" value="LPD_N"/>
    <property type="match status" value="1"/>
</dbReference>
<dbReference type="PROSITE" id="PS51233">
    <property type="entry name" value="VWFD"/>
    <property type="match status" value="1"/>
</dbReference>
<dbReference type="Pfam" id="PF00094">
    <property type="entry name" value="VWD"/>
    <property type="match status" value="1"/>
</dbReference>
<keyword evidence="1 7" id="KW-0732">Signal</keyword>